<dbReference type="Proteomes" id="UP000094172">
    <property type="component" value="Unassembled WGS sequence"/>
</dbReference>
<dbReference type="InterPro" id="IPR027417">
    <property type="entry name" value="P-loop_NTPase"/>
</dbReference>
<feature type="domain" description="ABC transporter" evidence="6">
    <location>
        <begin position="8"/>
        <end position="259"/>
    </location>
</feature>
<evidence type="ECO:0000256" key="3">
    <source>
        <dbReference type="ARBA" id="ARBA00022448"/>
    </source>
</evidence>
<feature type="domain" description="ABC transporter" evidence="6">
    <location>
        <begin position="278"/>
        <end position="528"/>
    </location>
</feature>
<dbReference type="Pfam" id="PF08352">
    <property type="entry name" value="oligo_HPY"/>
    <property type="match status" value="2"/>
</dbReference>
<accession>A0A1E3VPT0</accession>
<dbReference type="AlphaFoldDB" id="A0A1E3VPT0"/>
<comment type="similarity">
    <text evidence="2">Belongs to the ABC transporter superfamily.</text>
</comment>
<evidence type="ECO:0000313" key="7">
    <source>
        <dbReference type="EMBL" id="ODR95527.1"/>
    </source>
</evidence>
<dbReference type="Gene3D" id="3.40.50.300">
    <property type="entry name" value="P-loop containing nucleotide triphosphate hydrolases"/>
    <property type="match status" value="2"/>
</dbReference>
<comment type="caution">
    <text evidence="7">The sequence shown here is derived from an EMBL/GenBank/DDBJ whole genome shotgun (WGS) entry which is preliminary data.</text>
</comment>
<dbReference type="InterPro" id="IPR017871">
    <property type="entry name" value="ABC_transporter-like_CS"/>
</dbReference>
<sequence length="544" mass="59677">MTDKPSLLTVDKLCVDFRAGEKVTHAVKDVSFEIDHGETLALVGESGSGKTVSALSILQLLPYPAASHPGGAIYFKGENLLALPPGGLRHVRGNQISMIFQEPMTSLNPLHTIDQQIAEVLRIHMGITGAKARTRILDLLNKVGIQNPEERLGSYPHQLSGGQRQRVMIAMALANEPDLLIADEPTTALDVTIQAQILELLLQLKAEFNMAMLLITHDLGIVRKMADHVCVMHHGKIVEHGVTKDIFENPKDDYTKHLIASEPKGSPPPADANAKTILKTDDLKVWFPIKRGFLRKTVGHVKAVDGVDVDVREGQTLGVVGESGSGKTTLGQAILRLISSDGPIVYLGQRIDGYNSKQMRPLRKDLQIVFQDPYGSLSPRMSIGQIIEEGLLIQNPDISREDRDARVARAITEVGLDAKVRDRYPHEFSGGQRQRIAIARALVLEPKFLILDEPTSALDVSVQAQIVDLLRDLQKKHRLAYLFISHDLKVVRALANSIIVLRHGKVVEQGPSQEVFANPKTDYTKALLAAAFELETTPADAVST</sequence>
<keyword evidence="5 7" id="KW-0067">ATP-binding</keyword>
<dbReference type="PROSITE" id="PS00211">
    <property type="entry name" value="ABC_TRANSPORTER_1"/>
    <property type="match status" value="2"/>
</dbReference>
<dbReference type="InterPro" id="IPR050319">
    <property type="entry name" value="ABC_transp_ATP-bind"/>
</dbReference>
<dbReference type="PANTHER" id="PTHR43776">
    <property type="entry name" value="TRANSPORT ATP-BINDING PROTEIN"/>
    <property type="match status" value="1"/>
</dbReference>
<dbReference type="GO" id="GO:0055085">
    <property type="term" value="P:transmembrane transport"/>
    <property type="evidence" value="ECO:0007669"/>
    <property type="project" value="UniProtKB-ARBA"/>
</dbReference>
<dbReference type="InterPro" id="IPR003593">
    <property type="entry name" value="AAA+_ATPase"/>
</dbReference>
<keyword evidence="8" id="KW-1185">Reference proteome</keyword>
<evidence type="ECO:0000256" key="2">
    <source>
        <dbReference type="ARBA" id="ARBA00005417"/>
    </source>
</evidence>
<dbReference type="SUPFAM" id="SSF52540">
    <property type="entry name" value="P-loop containing nucleoside triphosphate hydrolases"/>
    <property type="match status" value="2"/>
</dbReference>
<dbReference type="InterPro" id="IPR013563">
    <property type="entry name" value="Oligopep_ABC_C"/>
</dbReference>
<evidence type="ECO:0000313" key="8">
    <source>
        <dbReference type="Proteomes" id="UP000094172"/>
    </source>
</evidence>
<proteinExistence type="inferred from homology"/>
<evidence type="ECO:0000256" key="4">
    <source>
        <dbReference type="ARBA" id="ARBA00022741"/>
    </source>
</evidence>
<dbReference type="Pfam" id="PF00005">
    <property type="entry name" value="ABC_tran"/>
    <property type="match status" value="2"/>
</dbReference>
<dbReference type="STRING" id="1774970.AUC70_00975"/>
<organism evidence="7 8">
    <name type="scientific">Methyloceanibacter stevinii</name>
    <dbReference type="NCBI Taxonomy" id="1774970"/>
    <lineage>
        <taxon>Bacteria</taxon>
        <taxon>Pseudomonadati</taxon>
        <taxon>Pseudomonadota</taxon>
        <taxon>Alphaproteobacteria</taxon>
        <taxon>Hyphomicrobiales</taxon>
        <taxon>Hyphomicrobiaceae</taxon>
        <taxon>Methyloceanibacter</taxon>
    </lineage>
</organism>
<comment type="subcellular location">
    <subcellularLocation>
        <location evidence="1">Cell inner membrane</location>
        <topology evidence="1">Peripheral membrane protein</topology>
    </subcellularLocation>
</comment>
<dbReference type="CDD" id="cd03257">
    <property type="entry name" value="ABC_NikE_OppD_transporters"/>
    <property type="match status" value="2"/>
</dbReference>
<dbReference type="NCBIfam" id="NF008453">
    <property type="entry name" value="PRK11308.1"/>
    <property type="match status" value="2"/>
</dbReference>
<keyword evidence="3" id="KW-0813">Transport</keyword>
<gene>
    <name evidence="7" type="ORF">AUC70_00975</name>
</gene>
<dbReference type="RefSeq" id="WP_069443745.1">
    <property type="nucleotide sequence ID" value="NZ_LPWE01000010.1"/>
</dbReference>
<dbReference type="GO" id="GO:0005886">
    <property type="term" value="C:plasma membrane"/>
    <property type="evidence" value="ECO:0007669"/>
    <property type="project" value="UniProtKB-SubCell"/>
</dbReference>
<keyword evidence="4" id="KW-0547">Nucleotide-binding</keyword>
<evidence type="ECO:0000256" key="5">
    <source>
        <dbReference type="ARBA" id="ARBA00022840"/>
    </source>
</evidence>
<reference evidence="7 8" key="1">
    <citation type="journal article" date="2016" name="Environ. Microbiol.">
        <title>New Methyloceanibacter diversity from North Sea sediments includes methanotroph containing solely the soluble methane monooxygenase.</title>
        <authorList>
            <person name="Vekeman B."/>
            <person name="Kerckhof F.M."/>
            <person name="Cremers G."/>
            <person name="de Vos P."/>
            <person name="Vandamme P."/>
            <person name="Boon N."/>
            <person name="Op den Camp H.J."/>
            <person name="Heylen K."/>
        </authorList>
    </citation>
    <scope>NUCLEOTIDE SEQUENCE [LARGE SCALE GENOMIC DNA]</scope>
    <source>
        <strain evidence="7 8">R-67176</strain>
    </source>
</reference>
<evidence type="ECO:0000256" key="1">
    <source>
        <dbReference type="ARBA" id="ARBA00004417"/>
    </source>
</evidence>
<protein>
    <submittedName>
        <fullName evidence="7">Microcin ABC transporter ATP-binding protein</fullName>
    </submittedName>
</protein>
<name>A0A1E3VPT0_9HYPH</name>
<dbReference type="NCBIfam" id="NF007739">
    <property type="entry name" value="PRK10419.1"/>
    <property type="match status" value="2"/>
</dbReference>
<dbReference type="FunFam" id="3.40.50.300:FF:000016">
    <property type="entry name" value="Oligopeptide ABC transporter ATP-binding component"/>
    <property type="match status" value="2"/>
</dbReference>
<dbReference type="EMBL" id="LPWE01000010">
    <property type="protein sequence ID" value="ODR95527.1"/>
    <property type="molecule type" value="Genomic_DNA"/>
</dbReference>
<dbReference type="PROSITE" id="PS50893">
    <property type="entry name" value="ABC_TRANSPORTER_2"/>
    <property type="match status" value="2"/>
</dbReference>
<dbReference type="GO" id="GO:0015833">
    <property type="term" value="P:peptide transport"/>
    <property type="evidence" value="ECO:0007669"/>
    <property type="project" value="InterPro"/>
</dbReference>
<dbReference type="PANTHER" id="PTHR43776:SF7">
    <property type="entry name" value="D,D-DIPEPTIDE TRANSPORT ATP-BINDING PROTEIN DDPF-RELATED"/>
    <property type="match status" value="1"/>
</dbReference>
<dbReference type="GO" id="GO:0005524">
    <property type="term" value="F:ATP binding"/>
    <property type="evidence" value="ECO:0007669"/>
    <property type="project" value="UniProtKB-KW"/>
</dbReference>
<dbReference type="GO" id="GO:0016887">
    <property type="term" value="F:ATP hydrolysis activity"/>
    <property type="evidence" value="ECO:0007669"/>
    <property type="project" value="InterPro"/>
</dbReference>
<evidence type="ECO:0000259" key="6">
    <source>
        <dbReference type="PROSITE" id="PS50893"/>
    </source>
</evidence>
<dbReference type="SMART" id="SM00382">
    <property type="entry name" value="AAA"/>
    <property type="match status" value="2"/>
</dbReference>
<dbReference type="InterPro" id="IPR003439">
    <property type="entry name" value="ABC_transporter-like_ATP-bd"/>
</dbReference>